<dbReference type="PANTHER" id="PTHR12475">
    <property type="match status" value="1"/>
</dbReference>
<accession>A0A411Z4X0</accession>
<dbReference type="PANTHER" id="PTHR12475:SF4">
    <property type="entry name" value="PROTEIN THEM6"/>
    <property type="match status" value="1"/>
</dbReference>
<gene>
    <name evidence="1" type="ORF">D1012_04480</name>
</gene>
<reference evidence="1 2" key="1">
    <citation type="submission" date="2018-08" db="EMBL/GenBank/DDBJ databases">
        <title>Flavobacterium tibetense sp. nov., isolated from a wetland YonghuCo on Tibetan Plateau.</title>
        <authorList>
            <person name="Phurbu D."/>
            <person name="Lu H."/>
            <person name="Xing P."/>
        </authorList>
    </citation>
    <scope>NUCLEOTIDE SEQUENCE [LARGE SCALE GENOMIC DNA]</scope>
    <source>
        <strain evidence="1 2">DJC</strain>
    </source>
</reference>
<dbReference type="InterPro" id="IPR029069">
    <property type="entry name" value="HotDog_dom_sf"/>
</dbReference>
<name>A0A411Z4X0_9RHOB</name>
<evidence type="ECO:0000313" key="2">
    <source>
        <dbReference type="Proteomes" id="UP000284547"/>
    </source>
</evidence>
<dbReference type="EMBL" id="QWEY01000002">
    <property type="protein sequence ID" value="RGP38101.1"/>
    <property type="molecule type" value="Genomic_DNA"/>
</dbReference>
<sequence>MYPYARMFKELFKFRNAPKLGLFDTHVSHHICWPWDIDPWMELNNGRTLTLYDLGRIPLGQRMGLHKVLKARGWGLAVAGNTTRYRKRVKMFHRLEMRTRIIGWDARFLYIEQSMWRRGECTSHILIRSAVTGAGERGKGGIVPPAEMARAFGLSPESPALPDWVTAWVAADAQRPWPPMQ</sequence>
<protein>
    <submittedName>
        <fullName evidence="1">Acyl-CoA thioesterase</fullName>
    </submittedName>
</protein>
<dbReference type="OrthoDB" id="3727779at2"/>
<dbReference type="Proteomes" id="UP000284547">
    <property type="component" value="Unassembled WGS sequence"/>
</dbReference>
<dbReference type="Pfam" id="PF13279">
    <property type="entry name" value="4HBT_2"/>
    <property type="match status" value="1"/>
</dbReference>
<dbReference type="CDD" id="cd00586">
    <property type="entry name" value="4HBT"/>
    <property type="match status" value="1"/>
</dbReference>
<organism evidence="1 2">
    <name type="scientific">Pseudotabrizicola alkalilacus</name>
    <dbReference type="NCBI Taxonomy" id="2305252"/>
    <lineage>
        <taxon>Bacteria</taxon>
        <taxon>Pseudomonadati</taxon>
        <taxon>Pseudomonadota</taxon>
        <taxon>Alphaproteobacteria</taxon>
        <taxon>Rhodobacterales</taxon>
        <taxon>Paracoccaceae</taxon>
        <taxon>Pseudotabrizicola</taxon>
    </lineage>
</organism>
<dbReference type="Gene3D" id="3.10.129.10">
    <property type="entry name" value="Hotdog Thioesterase"/>
    <property type="match status" value="1"/>
</dbReference>
<dbReference type="InterPro" id="IPR051490">
    <property type="entry name" value="THEM6_lcsJ_thioesterase"/>
</dbReference>
<dbReference type="RefSeq" id="WP_118150155.1">
    <property type="nucleotide sequence ID" value="NZ_QWEY01000002.1"/>
</dbReference>
<proteinExistence type="predicted"/>
<dbReference type="AlphaFoldDB" id="A0A411Z4X0"/>
<evidence type="ECO:0000313" key="1">
    <source>
        <dbReference type="EMBL" id="RGP38101.1"/>
    </source>
</evidence>
<comment type="caution">
    <text evidence="1">The sequence shown here is derived from an EMBL/GenBank/DDBJ whole genome shotgun (WGS) entry which is preliminary data.</text>
</comment>
<dbReference type="SUPFAM" id="SSF54637">
    <property type="entry name" value="Thioesterase/thiol ester dehydrase-isomerase"/>
    <property type="match status" value="1"/>
</dbReference>
<keyword evidence="2" id="KW-1185">Reference proteome</keyword>